<name>A0A330L1X9_9BACT</name>
<dbReference type="EMBL" id="OUNR01000001">
    <property type="protein sequence ID" value="SPP63249.1"/>
    <property type="molecule type" value="Genomic_DNA"/>
</dbReference>
<accession>A0A330L1X9</accession>
<organism evidence="3 4">
    <name type="scientific">Nitrospira lenta</name>
    <dbReference type="NCBI Taxonomy" id="1436998"/>
    <lineage>
        <taxon>Bacteria</taxon>
        <taxon>Pseudomonadati</taxon>
        <taxon>Nitrospirota</taxon>
        <taxon>Nitrospiria</taxon>
        <taxon>Nitrospirales</taxon>
        <taxon>Nitrospiraceae</taxon>
        <taxon>Nitrospira</taxon>
    </lineage>
</organism>
<dbReference type="OrthoDB" id="5431364at2"/>
<proteinExistence type="predicted"/>
<feature type="region of interest" description="Disordered" evidence="1">
    <location>
        <begin position="1"/>
        <end position="37"/>
    </location>
</feature>
<evidence type="ECO:0008006" key="5">
    <source>
        <dbReference type="Google" id="ProtNLM"/>
    </source>
</evidence>
<evidence type="ECO:0000256" key="1">
    <source>
        <dbReference type="SAM" id="MobiDB-lite"/>
    </source>
</evidence>
<evidence type="ECO:0000313" key="4">
    <source>
        <dbReference type="Proteomes" id="UP000248168"/>
    </source>
</evidence>
<dbReference type="AlphaFoldDB" id="A0A330L1X9"/>
<protein>
    <recommendedName>
        <fullName evidence="5">HAMP domain-containing protein</fullName>
    </recommendedName>
</protein>
<keyword evidence="2" id="KW-1133">Transmembrane helix</keyword>
<feature type="transmembrane region" description="Helical" evidence="2">
    <location>
        <begin position="53"/>
        <end position="75"/>
    </location>
</feature>
<feature type="compositionally biased region" description="Polar residues" evidence="1">
    <location>
        <begin position="7"/>
        <end position="20"/>
    </location>
</feature>
<sequence length="235" mass="26585">MSPLLPASSNPTPFTQTPPVSSLAHPPSRHHQSKAQDLRAQKHRLTFMHPLQVRMLSLVLSYTTMIALLLAVPVFRPFMQALDNPALSWQERAAVATDLLNLHARYWPWALGAGSLLVLHCLHSLRMVHRIAGPLDRFKQLYQEIGEGNLSRRAILRPHDYLTPEADLLNRMTAQLQARVSATKQAQTTLALDVERLKETVARERNPIFTTLVQQTEQDLASLKESLDWFKTHTG</sequence>
<keyword evidence="2" id="KW-0472">Membrane</keyword>
<evidence type="ECO:0000313" key="3">
    <source>
        <dbReference type="EMBL" id="SPP63249.1"/>
    </source>
</evidence>
<dbReference type="RefSeq" id="WP_121987809.1">
    <property type="nucleotide sequence ID" value="NZ_OUNR01000001.1"/>
</dbReference>
<keyword evidence="2" id="KW-0812">Transmembrane</keyword>
<evidence type="ECO:0000256" key="2">
    <source>
        <dbReference type="SAM" id="Phobius"/>
    </source>
</evidence>
<dbReference type="InParanoid" id="A0A330L1X9"/>
<dbReference type="Proteomes" id="UP000248168">
    <property type="component" value="Unassembled WGS sequence"/>
</dbReference>
<reference evidence="4" key="1">
    <citation type="submission" date="2018-04" db="EMBL/GenBank/DDBJ databases">
        <authorList>
            <person name="Lucker S."/>
            <person name="Sakoula D."/>
        </authorList>
    </citation>
    <scope>NUCLEOTIDE SEQUENCE [LARGE SCALE GENOMIC DNA]</scope>
</reference>
<gene>
    <name evidence="3" type="ORF">NITLEN_10335</name>
</gene>
<keyword evidence="4" id="KW-1185">Reference proteome</keyword>